<dbReference type="InterPro" id="IPR009327">
    <property type="entry name" value="Cupin_DUF985"/>
</dbReference>
<sequence>MGDADPRRIVQALGMRPHPEGGWYVETFRDGAADERGHSTAIYFLLERGQVSAWHRVRDAAEVWHFYAGAPLELLVSDGQAPASATTLGPDIVAGQRPQAVVPAGAWQSARSLGAFTLVGCTVAPGFDFAAFEMAPEGWEPGISRAGSPM</sequence>
<dbReference type="PANTHER" id="PTHR33387">
    <property type="entry name" value="RMLC-LIKE JELLY ROLL FOLD PROTEIN"/>
    <property type="match status" value="1"/>
</dbReference>
<evidence type="ECO:0000313" key="2">
    <source>
        <dbReference type="EMBL" id="MEX0406409.1"/>
    </source>
</evidence>
<dbReference type="EMBL" id="JBDPGJ010000002">
    <property type="protein sequence ID" value="MEX0406409.1"/>
    <property type="molecule type" value="Genomic_DNA"/>
</dbReference>
<accession>A0ABV3SI29</accession>
<comment type="caution">
    <text evidence="2">The sequence shown here is derived from an EMBL/GenBank/DDBJ whole genome shotgun (WGS) entry which is preliminary data.</text>
</comment>
<gene>
    <name evidence="2" type="ORF">ABGN05_12095</name>
</gene>
<dbReference type="CDD" id="cd06121">
    <property type="entry name" value="cupin_YML079wp"/>
    <property type="match status" value="1"/>
</dbReference>
<dbReference type="Pfam" id="PF06172">
    <property type="entry name" value="Cupin_5"/>
    <property type="match status" value="1"/>
</dbReference>
<dbReference type="Proteomes" id="UP001556692">
    <property type="component" value="Unassembled WGS sequence"/>
</dbReference>
<dbReference type="PANTHER" id="PTHR33387:SF3">
    <property type="entry name" value="DUF985 DOMAIN-CONTAINING PROTEIN"/>
    <property type="match status" value="1"/>
</dbReference>
<organism evidence="2 3">
    <name type="scientific">Aquibium pacificus</name>
    <dbReference type="NCBI Taxonomy" id="3153579"/>
    <lineage>
        <taxon>Bacteria</taxon>
        <taxon>Pseudomonadati</taxon>
        <taxon>Pseudomonadota</taxon>
        <taxon>Alphaproteobacteria</taxon>
        <taxon>Hyphomicrobiales</taxon>
        <taxon>Phyllobacteriaceae</taxon>
        <taxon>Aquibium</taxon>
    </lineage>
</organism>
<reference evidence="2 3" key="1">
    <citation type="submission" date="2024-05" db="EMBL/GenBank/DDBJ databases">
        <authorList>
            <person name="Jiang F."/>
        </authorList>
    </citation>
    <scope>NUCLEOTIDE SEQUENCE [LARGE SCALE GENOMIC DNA]</scope>
    <source>
        <strain evidence="2 3">LZ166</strain>
    </source>
</reference>
<evidence type="ECO:0000313" key="3">
    <source>
        <dbReference type="Proteomes" id="UP001556692"/>
    </source>
</evidence>
<dbReference type="InterPro" id="IPR039935">
    <property type="entry name" value="YML079W-like"/>
</dbReference>
<dbReference type="RefSeq" id="WP_367954257.1">
    <property type="nucleotide sequence ID" value="NZ_JBDPGJ010000002.1"/>
</dbReference>
<keyword evidence="3" id="KW-1185">Reference proteome</keyword>
<dbReference type="InterPro" id="IPR014710">
    <property type="entry name" value="RmlC-like_jellyroll"/>
</dbReference>
<dbReference type="InterPro" id="IPR011051">
    <property type="entry name" value="RmlC_Cupin_sf"/>
</dbReference>
<name>A0ABV3SI29_9HYPH</name>
<dbReference type="SUPFAM" id="SSF51182">
    <property type="entry name" value="RmlC-like cupins"/>
    <property type="match status" value="1"/>
</dbReference>
<feature type="domain" description="DUF985" evidence="1">
    <location>
        <begin position="8"/>
        <end position="135"/>
    </location>
</feature>
<proteinExistence type="predicted"/>
<dbReference type="Gene3D" id="2.60.120.10">
    <property type="entry name" value="Jelly Rolls"/>
    <property type="match status" value="1"/>
</dbReference>
<protein>
    <submittedName>
        <fullName evidence="2">Cupin domain-containing protein</fullName>
    </submittedName>
</protein>
<evidence type="ECO:0000259" key="1">
    <source>
        <dbReference type="Pfam" id="PF06172"/>
    </source>
</evidence>